<proteinExistence type="predicted"/>
<evidence type="ECO:0000259" key="1">
    <source>
        <dbReference type="Pfam" id="PF20415"/>
    </source>
</evidence>
<dbReference type="InterPro" id="IPR046522">
    <property type="entry name" value="DUF6699"/>
</dbReference>
<dbReference type="AlphaFoldDB" id="A0A0C9V2Q0"/>
<dbReference type="OrthoDB" id="3333333at2759"/>
<organism evidence="2 3">
    <name type="scientific">Sphaerobolus stellatus (strain SS14)</name>
    <dbReference type="NCBI Taxonomy" id="990650"/>
    <lineage>
        <taxon>Eukaryota</taxon>
        <taxon>Fungi</taxon>
        <taxon>Dikarya</taxon>
        <taxon>Basidiomycota</taxon>
        <taxon>Agaricomycotina</taxon>
        <taxon>Agaricomycetes</taxon>
        <taxon>Phallomycetidae</taxon>
        <taxon>Geastrales</taxon>
        <taxon>Sphaerobolaceae</taxon>
        <taxon>Sphaerobolus</taxon>
    </lineage>
</organism>
<dbReference type="Pfam" id="PF20415">
    <property type="entry name" value="DUF6699"/>
    <property type="match status" value="1"/>
</dbReference>
<evidence type="ECO:0000313" key="2">
    <source>
        <dbReference type="EMBL" id="KIJ31806.1"/>
    </source>
</evidence>
<accession>A0A0C9V2Q0</accession>
<reference evidence="2 3" key="1">
    <citation type="submission" date="2014-06" db="EMBL/GenBank/DDBJ databases">
        <title>Evolutionary Origins and Diversification of the Mycorrhizal Mutualists.</title>
        <authorList>
            <consortium name="DOE Joint Genome Institute"/>
            <consortium name="Mycorrhizal Genomics Consortium"/>
            <person name="Kohler A."/>
            <person name="Kuo A."/>
            <person name="Nagy L.G."/>
            <person name="Floudas D."/>
            <person name="Copeland A."/>
            <person name="Barry K.W."/>
            <person name="Cichocki N."/>
            <person name="Veneault-Fourrey C."/>
            <person name="LaButti K."/>
            <person name="Lindquist E.A."/>
            <person name="Lipzen A."/>
            <person name="Lundell T."/>
            <person name="Morin E."/>
            <person name="Murat C."/>
            <person name="Riley R."/>
            <person name="Ohm R."/>
            <person name="Sun H."/>
            <person name="Tunlid A."/>
            <person name="Henrissat B."/>
            <person name="Grigoriev I.V."/>
            <person name="Hibbett D.S."/>
            <person name="Martin F."/>
        </authorList>
    </citation>
    <scope>NUCLEOTIDE SEQUENCE [LARGE SCALE GENOMIC DNA]</scope>
    <source>
        <strain evidence="2 3">SS14</strain>
    </source>
</reference>
<gene>
    <name evidence="2" type="ORF">M422DRAFT_36080</name>
</gene>
<sequence>MSLDVLGDKWASGQNYGPVLTRTDLLLLEPELEIHPLLAGFARENFVFNIVSGQSEMVDLATGEQLPFPQRRQFATIPRVEELVIVSRSTPWVTIIKNAGGVLVENVIAELYQCYNVPLTAEEDSAIQDRIKQQMRRQRARAHDMDPRIPEDGPFARRDLFRGQFQFDYLEVEGTYTKQRLGFVMPNVFVLHMQG</sequence>
<feature type="domain" description="DUF6699" evidence="1">
    <location>
        <begin position="67"/>
        <end position="172"/>
    </location>
</feature>
<evidence type="ECO:0000313" key="3">
    <source>
        <dbReference type="Proteomes" id="UP000054279"/>
    </source>
</evidence>
<dbReference type="HOGENOM" id="CLU_1332094_0_0_1"/>
<dbReference type="EMBL" id="KN837236">
    <property type="protein sequence ID" value="KIJ31806.1"/>
    <property type="molecule type" value="Genomic_DNA"/>
</dbReference>
<dbReference type="Proteomes" id="UP000054279">
    <property type="component" value="Unassembled WGS sequence"/>
</dbReference>
<protein>
    <recommendedName>
        <fullName evidence="1">DUF6699 domain-containing protein</fullName>
    </recommendedName>
</protein>
<name>A0A0C9V2Q0_SPHS4</name>
<keyword evidence="3" id="KW-1185">Reference proteome</keyword>